<organism evidence="6 7">
    <name type="scientific">Stentor coeruleus</name>
    <dbReference type="NCBI Taxonomy" id="5963"/>
    <lineage>
        <taxon>Eukaryota</taxon>
        <taxon>Sar</taxon>
        <taxon>Alveolata</taxon>
        <taxon>Ciliophora</taxon>
        <taxon>Postciliodesmatophora</taxon>
        <taxon>Heterotrichea</taxon>
        <taxon>Heterotrichida</taxon>
        <taxon>Stentoridae</taxon>
        <taxon>Stentor</taxon>
    </lineage>
</organism>
<dbReference type="OrthoDB" id="10253041at2759"/>
<comment type="caution">
    <text evidence="6">The sequence shown here is derived from an EMBL/GenBank/DDBJ whole genome shotgun (WGS) entry which is preliminary data.</text>
</comment>
<feature type="active site" description="Proton donor/acceptor" evidence="3">
    <location>
        <position position="468"/>
    </location>
</feature>
<proteinExistence type="inferred from homology"/>
<evidence type="ECO:0000313" key="6">
    <source>
        <dbReference type="EMBL" id="OMJ74271.1"/>
    </source>
</evidence>
<dbReference type="Proteomes" id="UP000187209">
    <property type="component" value="Unassembled WGS sequence"/>
</dbReference>
<evidence type="ECO:0000256" key="1">
    <source>
        <dbReference type="ARBA" id="ARBA00001947"/>
    </source>
</evidence>
<dbReference type="PANTHER" id="PTHR12756">
    <property type="entry name" value="CYTOSOLIC CARBOXYPEPTIDASE"/>
    <property type="match status" value="1"/>
</dbReference>
<gene>
    <name evidence="6" type="ORF">SteCoe_26861</name>
</gene>
<evidence type="ECO:0000259" key="5">
    <source>
        <dbReference type="PROSITE" id="PS52035"/>
    </source>
</evidence>
<feature type="domain" description="Peptidase M14" evidence="5">
    <location>
        <begin position="241"/>
        <end position="507"/>
    </location>
</feature>
<accession>A0A1R2BBV5</accession>
<evidence type="ECO:0000256" key="3">
    <source>
        <dbReference type="PROSITE-ProRule" id="PRU01379"/>
    </source>
</evidence>
<dbReference type="PROSITE" id="PS52035">
    <property type="entry name" value="PEPTIDASE_M14"/>
    <property type="match status" value="1"/>
</dbReference>
<dbReference type="Gene3D" id="3.40.630.10">
    <property type="entry name" value="Zn peptidases"/>
    <property type="match status" value="1"/>
</dbReference>
<comment type="cofactor">
    <cofactor evidence="1">
        <name>Zn(2+)</name>
        <dbReference type="ChEBI" id="CHEBI:29105"/>
    </cofactor>
</comment>
<dbReference type="GO" id="GO:0006508">
    <property type="term" value="P:proteolysis"/>
    <property type="evidence" value="ECO:0007669"/>
    <property type="project" value="InterPro"/>
</dbReference>
<comment type="similarity">
    <text evidence="2 3">Belongs to the peptidase M14 family.</text>
</comment>
<dbReference type="EMBL" id="MPUH01000763">
    <property type="protein sequence ID" value="OMJ74271.1"/>
    <property type="molecule type" value="Genomic_DNA"/>
</dbReference>
<dbReference type="AlphaFoldDB" id="A0A1R2BBV5"/>
<keyword evidence="7" id="KW-1185">Reference proteome</keyword>
<protein>
    <recommendedName>
        <fullName evidence="5">Peptidase M14 domain-containing protein</fullName>
    </recommendedName>
</protein>
<dbReference type="InterPro" id="IPR040626">
    <property type="entry name" value="Pepdidase_M14_N"/>
</dbReference>
<evidence type="ECO:0000313" key="7">
    <source>
        <dbReference type="Proteomes" id="UP000187209"/>
    </source>
</evidence>
<dbReference type="Gene3D" id="2.60.40.3120">
    <property type="match status" value="1"/>
</dbReference>
<dbReference type="SUPFAM" id="SSF53187">
    <property type="entry name" value="Zn-dependent exopeptidases"/>
    <property type="match status" value="1"/>
</dbReference>
<evidence type="ECO:0000256" key="4">
    <source>
        <dbReference type="SAM" id="MobiDB-lite"/>
    </source>
</evidence>
<dbReference type="GO" id="GO:0008270">
    <property type="term" value="F:zinc ion binding"/>
    <property type="evidence" value="ECO:0007669"/>
    <property type="project" value="InterPro"/>
</dbReference>
<reference evidence="6 7" key="1">
    <citation type="submission" date="2016-11" db="EMBL/GenBank/DDBJ databases">
        <title>The macronuclear genome of Stentor coeruleus: a giant cell with tiny introns.</title>
        <authorList>
            <person name="Slabodnick M."/>
            <person name="Ruby J.G."/>
            <person name="Reiff S.B."/>
            <person name="Swart E.C."/>
            <person name="Gosai S."/>
            <person name="Prabakaran S."/>
            <person name="Witkowska E."/>
            <person name="Larue G.E."/>
            <person name="Fisher S."/>
            <person name="Freeman R.M."/>
            <person name="Gunawardena J."/>
            <person name="Chu W."/>
            <person name="Stover N.A."/>
            <person name="Gregory B.D."/>
            <person name="Nowacki M."/>
            <person name="Derisi J."/>
            <person name="Roy S.W."/>
            <person name="Marshall W.F."/>
            <person name="Sood P."/>
        </authorList>
    </citation>
    <scope>NUCLEOTIDE SEQUENCE [LARGE SCALE GENOMIC DNA]</scope>
    <source>
        <strain evidence="6">WM001</strain>
    </source>
</reference>
<dbReference type="Pfam" id="PF00246">
    <property type="entry name" value="Peptidase_M14"/>
    <property type="match status" value="1"/>
</dbReference>
<feature type="region of interest" description="Disordered" evidence="4">
    <location>
        <begin position="531"/>
        <end position="550"/>
    </location>
</feature>
<dbReference type="InterPro" id="IPR050821">
    <property type="entry name" value="Cytosolic_carboxypeptidase"/>
</dbReference>
<dbReference type="PANTHER" id="PTHR12756:SF11">
    <property type="entry name" value="CYTOSOLIC CARBOXYPEPTIDASE 1"/>
    <property type="match status" value="1"/>
</dbReference>
<name>A0A1R2BBV5_9CILI</name>
<dbReference type="InterPro" id="IPR000834">
    <property type="entry name" value="Peptidase_M14"/>
</dbReference>
<dbReference type="SMART" id="SM00631">
    <property type="entry name" value="Zn_pept"/>
    <property type="match status" value="1"/>
</dbReference>
<dbReference type="Pfam" id="PF18027">
    <property type="entry name" value="Pepdidase_M14_N"/>
    <property type="match status" value="1"/>
</dbReference>
<dbReference type="GO" id="GO:0004181">
    <property type="term" value="F:metallocarboxypeptidase activity"/>
    <property type="evidence" value="ECO:0007669"/>
    <property type="project" value="InterPro"/>
</dbReference>
<sequence>MEEIPAPLPLIQKKYSLEPDMIFGWKPKIPKSSPIPLDFNLNPLPTCKDSPEQKFPIIYHGYRPPNSHIMHKLFSNKSTYNYLIKSSISIDIEYNYKHAALSSLGRYNGMKKEFTEEIEFDSFFECGNLDKAIKYSKNEYDLYMRSDTNAYGSYKWFYFQIINKAEDRVIKLNIVNFKEQHSLFTQGQKPMIKYNDQSWEQFQGPVVYKLSKLNKVVKKGTYYQLTFEVPMKSLDSCFLATTIPYTASELHQFLDSMPSKIQLGSVGRSLSGMTIPLITITGNNSKNPKKYIIIQARTHPSETVASVLIQNCIQYLVSNEKSATKLLKRYVFKIIPMVNIDGVIAGNSRMSLAGDDLNRKFAEPDTMLHPEVLDIKSLVDRCNNENGVLMFIDIHGHSKKKGSFMYGPYFPLHSSTYFNIRLLPKYLSKKTDIFRYYSCKFKSEKSMRQSARLVMSQNLHIKYTYTMENSLYGYIDQDRNSHSFKPHNFKDLAKNLIESIYKFTKYTDPRKTQKSPKGRHKHNLQDILEENDQAYSSSESDSQSESEEDCIEAKNNVVNAIKNFRKDIVRKENSSSTNKTLYSANKKIHSQNQLGANKNLPTVNKRMPSPQKYGSNIEKGVMKNSAQQVMICENKSLSFYDEKIKADVSNSLNSDITFDKSGQRISSVQKKNYSKVNIFEMFSNRKEKGFVRYHSGIKKSLNFPSFYPKLMKN</sequence>
<evidence type="ECO:0000256" key="2">
    <source>
        <dbReference type="ARBA" id="ARBA00005988"/>
    </source>
</evidence>